<feature type="non-terminal residue" evidence="2">
    <location>
        <position position="79"/>
    </location>
</feature>
<dbReference type="AlphaFoldDB" id="A0A392TQ10"/>
<evidence type="ECO:0000313" key="3">
    <source>
        <dbReference type="Proteomes" id="UP000265520"/>
    </source>
</evidence>
<feature type="compositionally biased region" description="Gly residues" evidence="1">
    <location>
        <begin position="64"/>
        <end position="79"/>
    </location>
</feature>
<evidence type="ECO:0000313" key="2">
    <source>
        <dbReference type="EMBL" id="MCI63253.1"/>
    </source>
</evidence>
<protein>
    <submittedName>
        <fullName evidence="2">Uncharacterized protein</fullName>
    </submittedName>
</protein>
<sequence>PHRAFSAYGQRKQVLRSRSALVRARRQPVYRGDRPRSVGRKDCRGRSAGSSCDQQQGKKDHSGKGWGKLGDGGKVGSDR</sequence>
<keyword evidence="3" id="KW-1185">Reference proteome</keyword>
<reference evidence="2 3" key="1">
    <citation type="journal article" date="2018" name="Front. Plant Sci.">
        <title>Red Clover (Trifolium pratense) and Zigzag Clover (T. medium) - A Picture of Genomic Similarities and Differences.</title>
        <authorList>
            <person name="Dluhosova J."/>
            <person name="Istvanek J."/>
            <person name="Nedelnik J."/>
            <person name="Repkova J."/>
        </authorList>
    </citation>
    <scope>NUCLEOTIDE SEQUENCE [LARGE SCALE GENOMIC DNA]</scope>
    <source>
        <strain evidence="3">cv. 10/8</strain>
        <tissue evidence="2">Leaf</tissue>
    </source>
</reference>
<name>A0A392TQ10_9FABA</name>
<feature type="region of interest" description="Disordered" evidence="1">
    <location>
        <begin position="1"/>
        <end position="79"/>
    </location>
</feature>
<comment type="caution">
    <text evidence="2">The sequence shown here is derived from an EMBL/GenBank/DDBJ whole genome shotgun (WGS) entry which is preliminary data.</text>
</comment>
<feature type="compositionally biased region" description="Basic and acidic residues" evidence="1">
    <location>
        <begin position="31"/>
        <end position="45"/>
    </location>
</feature>
<feature type="non-terminal residue" evidence="2">
    <location>
        <position position="1"/>
    </location>
</feature>
<accession>A0A392TQ10</accession>
<dbReference type="Proteomes" id="UP000265520">
    <property type="component" value="Unassembled WGS sequence"/>
</dbReference>
<evidence type="ECO:0000256" key="1">
    <source>
        <dbReference type="SAM" id="MobiDB-lite"/>
    </source>
</evidence>
<proteinExistence type="predicted"/>
<organism evidence="2 3">
    <name type="scientific">Trifolium medium</name>
    <dbReference type="NCBI Taxonomy" id="97028"/>
    <lineage>
        <taxon>Eukaryota</taxon>
        <taxon>Viridiplantae</taxon>
        <taxon>Streptophyta</taxon>
        <taxon>Embryophyta</taxon>
        <taxon>Tracheophyta</taxon>
        <taxon>Spermatophyta</taxon>
        <taxon>Magnoliopsida</taxon>
        <taxon>eudicotyledons</taxon>
        <taxon>Gunneridae</taxon>
        <taxon>Pentapetalae</taxon>
        <taxon>rosids</taxon>
        <taxon>fabids</taxon>
        <taxon>Fabales</taxon>
        <taxon>Fabaceae</taxon>
        <taxon>Papilionoideae</taxon>
        <taxon>50 kb inversion clade</taxon>
        <taxon>NPAAA clade</taxon>
        <taxon>Hologalegina</taxon>
        <taxon>IRL clade</taxon>
        <taxon>Trifolieae</taxon>
        <taxon>Trifolium</taxon>
    </lineage>
</organism>
<dbReference type="EMBL" id="LXQA010633603">
    <property type="protein sequence ID" value="MCI63253.1"/>
    <property type="molecule type" value="Genomic_DNA"/>
</dbReference>